<accession>A0AAU8EWG8</accession>
<evidence type="ECO:0000256" key="5">
    <source>
        <dbReference type="PIRSR" id="PIRSR001227-2"/>
    </source>
</evidence>
<dbReference type="InterPro" id="IPR043147">
    <property type="entry name" value="Penicillin_amidase_A-knob"/>
</dbReference>
<dbReference type="GO" id="GO:0046872">
    <property type="term" value="F:metal ion binding"/>
    <property type="evidence" value="ECO:0007669"/>
    <property type="project" value="UniProtKB-KW"/>
</dbReference>
<organism evidence="6">
    <name type="scientific">Arthrobacter sp. K5</name>
    <dbReference type="NCBI Taxonomy" id="2839623"/>
    <lineage>
        <taxon>Bacteria</taxon>
        <taxon>Bacillati</taxon>
        <taxon>Actinomycetota</taxon>
        <taxon>Actinomycetes</taxon>
        <taxon>Micrococcales</taxon>
        <taxon>Micrococcaceae</taxon>
        <taxon>Arthrobacter</taxon>
    </lineage>
</organism>
<protein>
    <submittedName>
        <fullName evidence="6">Penicillin acylase family protein</fullName>
        <ecNumber evidence="6">3.5.1.-</ecNumber>
    </submittedName>
</protein>
<dbReference type="InterPro" id="IPR023343">
    <property type="entry name" value="Penicillin_amidase_dom1"/>
</dbReference>
<keyword evidence="6" id="KW-0614">Plasmid</keyword>
<dbReference type="PANTHER" id="PTHR34218">
    <property type="entry name" value="PEPTIDASE S45 PENICILLIN AMIDASE"/>
    <property type="match status" value="1"/>
</dbReference>
<comment type="cofactor">
    <cofactor evidence="5">
        <name>Ca(2+)</name>
        <dbReference type="ChEBI" id="CHEBI:29108"/>
    </cofactor>
    <text evidence="5">Binds 1 Ca(2+) ion per dimer.</text>
</comment>
<geneLocation type="plasmid" evidence="6">
    <name>unnamed</name>
</geneLocation>
<gene>
    <name evidence="6" type="ORF">ABRP34_22755</name>
</gene>
<dbReference type="RefSeq" id="WP_353713609.1">
    <property type="nucleotide sequence ID" value="NZ_CP159280.1"/>
</dbReference>
<dbReference type="Gene3D" id="3.60.20.10">
    <property type="entry name" value="Glutamine Phosphoribosylpyrophosphate, subunit 1, domain 1"/>
    <property type="match status" value="1"/>
</dbReference>
<evidence type="ECO:0000256" key="4">
    <source>
        <dbReference type="PIRSR" id="PIRSR001227-1"/>
    </source>
</evidence>
<feature type="binding site" evidence="5">
    <location>
        <position position="297"/>
    </location>
    <ligand>
        <name>Ca(2+)</name>
        <dbReference type="ChEBI" id="CHEBI:29108"/>
    </ligand>
</feature>
<name>A0AAU8EWG8_9MICC</name>
<dbReference type="PANTHER" id="PTHR34218:SF4">
    <property type="entry name" value="ACYL-HOMOSERINE LACTONE ACYLASE QUIP"/>
    <property type="match status" value="1"/>
</dbReference>
<dbReference type="AlphaFoldDB" id="A0AAU8EWG8"/>
<feature type="binding site" evidence="5">
    <location>
        <position position="294"/>
    </location>
    <ligand>
        <name>Ca(2+)</name>
        <dbReference type="ChEBI" id="CHEBI:29108"/>
    </ligand>
</feature>
<dbReference type="CDD" id="cd03747">
    <property type="entry name" value="Ntn_PGA_like"/>
    <property type="match status" value="1"/>
</dbReference>
<dbReference type="InterPro" id="IPR002692">
    <property type="entry name" value="S45"/>
</dbReference>
<dbReference type="Gene3D" id="2.30.120.10">
    <property type="match status" value="1"/>
</dbReference>
<evidence type="ECO:0000256" key="1">
    <source>
        <dbReference type="ARBA" id="ARBA00006586"/>
    </source>
</evidence>
<sequence>MNEETFFIQGTRGQISVAVDEWGVPHIEAGCSDDVFFGQGFITARNRMFQLDWWRRKGLGKIAEVLGPDYIERDRAARLFLYRGDMRAEWLAYGNDTRQIVESFTAGINAWIDLTKVDPSRLSPEFELLGYQPDHWEPSDITRIRSHGLYANLEQEVKRAITIRDFGLEAEELRRHLSPPVGVSVPEGLDLSLISEDILAVYRLATGQIGAGEYKPLAPEGSNNWVVSGNRTATGRPLLANDPHRAMTAPSLRQIVHLKCPEFDVIGAGEPQLPGVSIGHNGAVAFGLTIWNADQEDLYVYELHPDDPSLYRYDNSWVRTERVVETIAVRDSEPVDVELEFTRHGPIIHTDADRMAAFAVRAAWLEPGMAPYLTSLQNLKYQSADDVRSALNRWGAPGVNHVYADVDGSIGWSPRALVPVRPNWNGLLPVPGDGRYEWAGFQDASALPNIIDPERGWVASANEMNLPDSKDWNPVEVSYEWYASYRMERISEVLDSNSSMDVAASMSLQNDYASLPAREICSLLPEQPFESQMAEIGRRMLRAWDARYTAESGAATLFERWVRGPLRNYLLADALEGAVEDHRGAPALAGISPSEEVIGDLTVDMRLFRQLAHNPARLHAVMEETLAAAVVNLQSELGQNQLNWEWGNSNQSLIRHPLFPILGAREEDWLSLGPRPKSGNSETVGLAAPTPATGVQATGASFRVIVDVGEWDRSVAINTPGQDGDPRSPHYSDLYDLWLKDGYFPLLYSHDAVEAHTITRIRVCPSP</sequence>
<dbReference type="GO" id="GO:0016811">
    <property type="term" value="F:hydrolase activity, acting on carbon-nitrogen (but not peptide) bonds, in linear amides"/>
    <property type="evidence" value="ECO:0007669"/>
    <property type="project" value="InterPro"/>
</dbReference>
<reference evidence="6" key="1">
    <citation type="submission" date="2024-06" db="EMBL/GenBank/DDBJ databases">
        <title>Biodegradation of dimethachlon by Arthrobacter sp. K5: mechanistic insights and ecological implications.</title>
        <authorList>
            <person name="Hu S."/>
            <person name="Lu P."/>
        </authorList>
    </citation>
    <scope>NUCLEOTIDE SEQUENCE</scope>
    <source>
        <strain evidence="6">K5</strain>
        <plasmid evidence="6">unnamed</plasmid>
    </source>
</reference>
<dbReference type="Gene3D" id="1.10.439.10">
    <property type="entry name" value="Penicillin Amidohydrolase, domain 1"/>
    <property type="match status" value="1"/>
</dbReference>
<proteinExistence type="inferred from homology"/>
<comment type="similarity">
    <text evidence="1">Belongs to the peptidase S45 family.</text>
</comment>
<dbReference type="InterPro" id="IPR014395">
    <property type="entry name" value="Pen/GL7ACA/AHL_acylase"/>
</dbReference>
<keyword evidence="5" id="KW-0479">Metal-binding</keyword>
<evidence type="ECO:0000313" key="6">
    <source>
        <dbReference type="EMBL" id="XCH13928.1"/>
    </source>
</evidence>
<feature type="binding site" evidence="5">
    <location>
        <position position="156"/>
    </location>
    <ligand>
        <name>Ca(2+)</name>
        <dbReference type="ChEBI" id="CHEBI:29108"/>
    </ligand>
</feature>
<dbReference type="Pfam" id="PF01804">
    <property type="entry name" value="Penicil_amidase"/>
    <property type="match status" value="1"/>
</dbReference>
<keyword evidence="3" id="KW-0865">Zymogen</keyword>
<dbReference type="InterPro" id="IPR029055">
    <property type="entry name" value="Ntn_hydrolases_N"/>
</dbReference>
<dbReference type="GO" id="GO:0017000">
    <property type="term" value="P:antibiotic biosynthetic process"/>
    <property type="evidence" value="ECO:0007669"/>
    <property type="project" value="InterPro"/>
</dbReference>
<dbReference type="EMBL" id="CP159280">
    <property type="protein sequence ID" value="XCH13928.1"/>
    <property type="molecule type" value="Genomic_DNA"/>
</dbReference>
<evidence type="ECO:0000256" key="3">
    <source>
        <dbReference type="ARBA" id="ARBA00023145"/>
    </source>
</evidence>
<evidence type="ECO:0000256" key="2">
    <source>
        <dbReference type="ARBA" id="ARBA00022801"/>
    </source>
</evidence>
<keyword evidence="5" id="KW-0106">Calcium</keyword>
<dbReference type="Gene3D" id="1.10.1400.10">
    <property type="match status" value="1"/>
</dbReference>
<dbReference type="PIRSF" id="PIRSF001227">
    <property type="entry name" value="Pen_acylase"/>
    <property type="match status" value="1"/>
</dbReference>
<dbReference type="SUPFAM" id="SSF56235">
    <property type="entry name" value="N-terminal nucleophile aminohydrolases (Ntn hydrolases)"/>
    <property type="match status" value="1"/>
</dbReference>
<keyword evidence="2 6" id="KW-0378">Hydrolase</keyword>
<feature type="active site" description="Nucleophile" evidence="4">
    <location>
        <position position="222"/>
    </location>
</feature>
<dbReference type="EC" id="3.5.1.-" evidence="6"/>
<dbReference type="InterPro" id="IPR043146">
    <property type="entry name" value="Penicillin_amidase_N_B-knob"/>
</dbReference>